<dbReference type="InterPro" id="IPR055194">
    <property type="entry name" value="UBR1-like_WH"/>
</dbReference>
<evidence type="ECO:0000256" key="7">
    <source>
        <dbReference type="ARBA" id="ARBA00022833"/>
    </source>
</evidence>
<dbReference type="GO" id="GO:0016567">
    <property type="term" value="P:protein ubiquitination"/>
    <property type="evidence" value="ECO:0007669"/>
    <property type="project" value="UniProtKB-UniRule"/>
</dbReference>
<dbReference type="GO" id="GO:0005737">
    <property type="term" value="C:cytoplasm"/>
    <property type="evidence" value="ECO:0007669"/>
    <property type="project" value="TreeGrafter"/>
</dbReference>
<dbReference type="PANTHER" id="PTHR21497:SF24">
    <property type="entry name" value="E3 UBIQUITIN-PROTEIN LIGASE UBR1"/>
    <property type="match status" value="1"/>
</dbReference>
<feature type="zinc finger region" description="UBR-type" evidence="9">
    <location>
        <begin position="88"/>
        <end position="159"/>
    </location>
</feature>
<evidence type="ECO:0000256" key="11">
    <source>
        <dbReference type="SAM" id="MobiDB-lite"/>
    </source>
</evidence>
<keyword evidence="7 10" id="KW-0862">Zinc</keyword>
<comment type="catalytic activity">
    <reaction evidence="1 10">
        <text>S-ubiquitinyl-[E2 ubiquitin-conjugating enzyme]-L-cysteine + [acceptor protein]-L-lysine = [E2 ubiquitin-conjugating enzyme]-L-cysteine + N(6)-ubiquitinyl-[acceptor protein]-L-lysine.</text>
        <dbReference type="EC" id="2.3.2.27"/>
    </reaction>
</comment>
<evidence type="ECO:0000313" key="13">
    <source>
        <dbReference type="EMBL" id="EQC42851.1"/>
    </source>
</evidence>
<dbReference type="Gene3D" id="2.10.110.30">
    <property type="match status" value="1"/>
</dbReference>
<dbReference type="GO" id="GO:0000151">
    <property type="term" value="C:ubiquitin ligase complex"/>
    <property type="evidence" value="ECO:0007669"/>
    <property type="project" value="TreeGrafter"/>
</dbReference>
<dbReference type="VEuPathDB" id="FungiDB:SDRG_00570"/>
<dbReference type="InterPro" id="IPR044046">
    <property type="entry name" value="E3_ligase_UBR-like_C"/>
</dbReference>
<comment type="pathway">
    <text evidence="2 10">Protein modification; protein ubiquitination.</text>
</comment>
<dbReference type="Pfam" id="PF22960">
    <property type="entry name" value="WHD_UBR1"/>
    <property type="match status" value="1"/>
</dbReference>
<dbReference type="OMA" id="GEASYMC"/>
<proteinExistence type="inferred from homology"/>
<evidence type="ECO:0000256" key="5">
    <source>
        <dbReference type="ARBA" id="ARBA00022771"/>
    </source>
</evidence>
<dbReference type="GeneID" id="19941297"/>
<accession>T0R7C8</accession>
<dbReference type="UniPathway" id="UPA00143"/>
<reference evidence="13 14" key="1">
    <citation type="submission" date="2012-04" db="EMBL/GenBank/DDBJ databases">
        <title>The Genome Sequence of Saprolegnia declina VS20.</title>
        <authorList>
            <consortium name="The Broad Institute Genome Sequencing Platform"/>
            <person name="Russ C."/>
            <person name="Nusbaum C."/>
            <person name="Tyler B."/>
            <person name="van West P."/>
            <person name="Dieguez-Uribeondo J."/>
            <person name="de Bruijn I."/>
            <person name="Tripathy S."/>
            <person name="Jiang R."/>
            <person name="Young S.K."/>
            <person name="Zeng Q."/>
            <person name="Gargeya S."/>
            <person name="Fitzgerald M."/>
            <person name="Haas B."/>
            <person name="Abouelleil A."/>
            <person name="Alvarado L."/>
            <person name="Arachchi H.M."/>
            <person name="Berlin A."/>
            <person name="Chapman S.B."/>
            <person name="Goldberg J."/>
            <person name="Griggs A."/>
            <person name="Gujja S."/>
            <person name="Hansen M."/>
            <person name="Howarth C."/>
            <person name="Imamovic A."/>
            <person name="Larimer J."/>
            <person name="McCowen C."/>
            <person name="Montmayeur A."/>
            <person name="Murphy C."/>
            <person name="Neiman D."/>
            <person name="Pearson M."/>
            <person name="Priest M."/>
            <person name="Roberts A."/>
            <person name="Saif S."/>
            <person name="Shea T."/>
            <person name="Sisk P."/>
            <person name="Sykes S."/>
            <person name="Wortman J."/>
            <person name="Nusbaum C."/>
            <person name="Birren B."/>
        </authorList>
    </citation>
    <scope>NUCLEOTIDE SEQUENCE [LARGE SCALE GENOMIC DNA]</scope>
    <source>
        <strain evidence="13 14">VS20</strain>
    </source>
</reference>
<name>T0R7C8_SAPDV</name>
<dbReference type="eggNOG" id="KOG1140">
    <property type="taxonomic scope" value="Eukaryota"/>
</dbReference>
<dbReference type="CDD" id="cd16482">
    <property type="entry name" value="RING-H2_UBR1-like"/>
    <property type="match status" value="1"/>
</dbReference>
<feature type="region of interest" description="Disordered" evidence="11">
    <location>
        <begin position="1058"/>
        <end position="1081"/>
    </location>
</feature>
<dbReference type="InParanoid" id="T0R7C8"/>
<feature type="domain" description="UBR-type" evidence="12">
    <location>
        <begin position="88"/>
        <end position="159"/>
    </location>
</feature>
<evidence type="ECO:0000256" key="1">
    <source>
        <dbReference type="ARBA" id="ARBA00000900"/>
    </source>
</evidence>
<dbReference type="EMBL" id="JH767132">
    <property type="protein sequence ID" value="EQC42851.1"/>
    <property type="molecule type" value="Genomic_DNA"/>
</dbReference>
<dbReference type="CDD" id="cd19673">
    <property type="entry name" value="UBR-box_UBR3"/>
    <property type="match status" value="1"/>
</dbReference>
<evidence type="ECO:0000256" key="6">
    <source>
        <dbReference type="ARBA" id="ARBA00022786"/>
    </source>
</evidence>
<sequence>MTTATLASPATLAQHVTAQLADASAVDVLPPGWLQHYIDEGHEPAALPAYLEASLLAAVHASGATHYESAETFLHELHDAHAKTVPKRVCGYMFKHNDIAWNCRDCQMDDTCVLCQTCFQRSDHTGHQVFFHRTTPGGMCDCGDEEAWKPSGFCPQHQGHAAGADTPPTLPRPIARVVEALASEVVGLLTRVAHRSVVSFDDELVAQAAEATRQQHLRTFPTDLRPKLFHVRVSNDDVHTDEELIVSLQKKGFTAVFAQTFTHSVDKAGAGSLRRNETFADALALMRVLLAENWFVSIVDDMHEALEEVASAAIGYLLALTAVSPSVLSTLLLALFAPVQATYADSHDDYRPIRVLLQATPFLKKPLMRHLSLLYLKLMGDRDRKLEFALVYARVYSKLALQYFCGKGTNKEALFSLGVQLFTTPSIVHALVHDHGFLDTILLALQSGFDLALDQNGHVDLDHMVLRYRRYQPLIMDLNHILVIPDMAAAFGSPETLEIYVQLLHMLCGMNPQVRIPEARHHVDHVDDRGWISAFNLHLTLAAMPPALFKGLRLLPPEAFQNVLRTLLVTIRSALASNDASDGVGVDACPVSFHYPLHHVLSRVLLEHLSLPETSPLAHLLPSDKMVSVLEPPLRTLVWASQIASQLWVRNGNDLMIRQLTSYYNIGYNLSFRDLDVALVQASVVVLGHTRFMATFTRRYDLSGDWLVAAGPEKRRLYVADCLLKLLWLVTELPPPSTQRIEVMLRREVVHFLSYQPFLYSALREQTEPLYARPGLESVSDDAKNKQLMAVLHEVADWPTTTQNELTPAKFSLKPALYSEYDPSFVHVSPMNHVKAQVARQDALFKTWTPSRPYLPMVQELPACHPSMQPCRDLVVSHHVFQLLRLSLRDADDESVLSRLVHVVTVQLLVVTASSADAVWYELRRPDDEPVPSWVAAETTALDAALEASAADEEGAAVAKSSLLAALTAKAMAFRETLEASIKPLVSALLFVLQRVQTLFPRSATFLALTVFPAASATSPSATAPIDPKARLALQKLKQQQAMAAMQARQSQFATMLDDDDASDNDTMDNDATGHGESVEAAQPPPDCIICAQVKKDEPVMFIGLAQTVPSFTRHRFDMLSPTIHVSLCGHALHLPCAQQYLSTVAREVGASLLQQHAIAFDASMGEFLCPLCKGLSNSVVPFVPRPVTRPTSLERYFQGAMQPDKVVEYLQSHLPSQLVTAPPMETAANAYEGLAAYLHSLRNLRPVNLTNPVSVVRIVLDSVSQAFETAQLRGLSVALETLAYDGDASPSLTHRLGVSLPSDVEAALDPFTPRDDAKLHAMLLLLRRLPVMMPAATFHDVVPTALAAALTGDAGVVTDAAFGTRVASGMLPSLGLPLLCHDLFGSLLLTCSVLREKAEMLWAIRGFGCLAIVQALMQCLEPVDDLVEASDGSTTAMTPVTAWRQSIANDLGVTVAPTAPAGDVLHLAFETTVLSFLRKATLLARAIFRGPDDDDAGQYLNFVNHLQLSTSVSGMCQQLGVPLPADLLAATSFQPFLHSHLQRTRTVVAPHAWKYPSDAPLVDGIAANLAVLPRLPLHRHNRSLWAVHVALTPLARLYTDLYAANGHHLCPKTGLPQESTALCMRCGTAVCAGTDCCKRNSRGACFQHVEHCGHGNGAFFLLRACSMLLVSVHGRACFFTSPYVDEFGEEDIYVKRGRPLHLRPKRLLAVLQHLAGHSIAAEVSKVRRTSDQYIRAYYY</sequence>
<evidence type="ECO:0000256" key="9">
    <source>
        <dbReference type="PROSITE-ProRule" id="PRU00508"/>
    </source>
</evidence>
<evidence type="ECO:0000259" key="12">
    <source>
        <dbReference type="PROSITE" id="PS51157"/>
    </source>
</evidence>
<evidence type="ECO:0000256" key="10">
    <source>
        <dbReference type="RuleBase" id="RU366018"/>
    </source>
</evidence>
<dbReference type="RefSeq" id="XP_008604274.1">
    <property type="nucleotide sequence ID" value="XM_008606052.1"/>
</dbReference>
<evidence type="ECO:0000256" key="4">
    <source>
        <dbReference type="ARBA" id="ARBA00022723"/>
    </source>
</evidence>
<keyword evidence="3 10" id="KW-0808">Transferase</keyword>
<dbReference type="SMART" id="SM00396">
    <property type="entry name" value="ZnF_UBR1"/>
    <property type="match status" value="1"/>
</dbReference>
<keyword evidence="14" id="KW-1185">Reference proteome</keyword>
<evidence type="ECO:0000256" key="3">
    <source>
        <dbReference type="ARBA" id="ARBA00022679"/>
    </source>
</evidence>
<comment type="function">
    <text evidence="10">Ubiquitin ligase protein which is a component of the N-end rule pathway. Recognizes and binds to proteins bearing specific N-terminal residues that are destabilizing according to the N-end rule, leading to their ubiquitination and subsequent degradation.</text>
</comment>
<dbReference type="GO" id="GO:0061630">
    <property type="term" value="F:ubiquitin protein ligase activity"/>
    <property type="evidence" value="ECO:0007669"/>
    <property type="project" value="UniProtKB-UniRule"/>
</dbReference>
<dbReference type="Pfam" id="PF18995">
    <property type="entry name" value="PRT6_C"/>
    <property type="match status" value="1"/>
</dbReference>
<evidence type="ECO:0000313" key="14">
    <source>
        <dbReference type="Proteomes" id="UP000030762"/>
    </source>
</evidence>
<dbReference type="FunFam" id="2.10.110.30:FF:000002">
    <property type="entry name" value="Putative e3 ubiquitin-protein ligase ubr3"/>
    <property type="match status" value="1"/>
</dbReference>
<dbReference type="InterPro" id="IPR039164">
    <property type="entry name" value="UBR1-like"/>
</dbReference>
<comment type="similarity">
    <text evidence="8 10">Belongs to the E3 ubiquitin-protein ligase UBR1-like family.</text>
</comment>
<keyword evidence="5 10" id="KW-0863">Zinc-finger</keyword>
<feature type="compositionally biased region" description="Acidic residues" evidence="11">
    <location>
        <begin position="1058"/>
        <end position="1069"/>
    </location>
</feature>
<dbReference type="GO" id="GO:0008270">
    <property type="term" value="F:zinc ion binding"/>
    <property type="evidence" value="ECO:0007669"/>
    <property type="project" value="UniProtKB-UniRule"/>
</dbReference>
<dbReference type="Pfam" id="PF02207">
    <property type="entry name" value="zf-UBR"/>
    <property type="match status" value="1"/>
</dbReference>
<evidence type="ECO:0000256" key="2">
    <source>
        <dbReference type="ARBA" id="ARBA00004906"/>
    </source>
</evidence>
<keyword evidence="6 10" id="KW-0833">Ubl conjugation pathway</keyword>
<dbReference type="GO" id="GO:0071596">
    <property type="term" value="P:ubiquitin-dependent protein catabolic process via the N-end rule pathway"/>
    <property type="evidence" value="ECO:0007669"/>
    <property type="project" value="UniProtKB-UniRule"/>
</dbReference>
<dbReference type="PANTHER" id="PTHR21497">
    <property type="entry name" value="UBIQUITIN LIGASE E3 ALPHA-RELATED"/>
    <property type="match status" value="1"/>
</dbReference>
<gene>
    <name evidence="13" type="ORF">SDRG_00570</name>
</gene>
<organism evidence="13 14">
    <name type="scientific">Saprolegnia diclina (strain VS20)</name>
    <dbReference type="NCBI Taxonomy" id="1156394"/>
    <lineage>
        <taxon>Eukaryota</taxon>
        <taxon>Sar</taxon>
        <taxon>Stramenopiles</taxon>
        <taxon>Oomycota</taxon>
        <taxon>Saprolegniomycetes</taxon>
        <taxon>Saprolegniales</taxon>
        <taxon>Saprolegniaceae</taxon>
        <taxon>Saprolegnia</taxon>
    </lineage>
</organism>
<keyword evidence="4 10" id="KW-0479">Metal-binding</keyword>
<dbReference type="InterPro" id="IPR003126">
    <property type="entry name" value="Znf_UBR"/>
</dbReference>
<dbReference type="OrthoDB" id="26387at2759"/>
<dbReference type="PROSITE" id="PS51157">
    <property type="entry name" value="ZF_UBR"/>
    <property type="match status" value="1"/>
</dbReference>
<dbReference type="Proteomes" id="UP000030762">
    <property type="component" value="Unassembled WGS sequence"/>
</dbReference>
<dbReference type="STRING" id="1156394.T0R7C8"/>
<evidence type="ECO:0000256" key="8">
    <source>
        <dbReference type="ARBA" id="ARBA00046341"/>
    </source>
</evidence>
<protein>
    <recommendedName>
        <fullName evidence="10">E3 ubiquitin-protein ligase</fullName>
        <ecNumber evidence="10">2.3.2.27</ecNumber>
    </recommendedName>
</protein>
<dbReference type="EC" id="2.3.2.27" evidence="10"/>